<dbReference type="InterPro" id="IPR053151">
    <property type="entry name" value="RNase_H-like"/>
</dbReference>
<dbReference type="EMBL" id="JANJYJ010000002">
    <property type="protein sequence ID" value="KAK3225142.1"/>
    <property type="molecule type" value="Genomic_DNA"/>
</dbReference>
<evidence type="ECO:0000313" key="3">
    <source>
        <dbReference type="Proteomes" id="UP001281410"/>
    </source>
</evidence>
<name>A0AAE0EES2_9ROSI</name>
<gene>
    <name evidence="2" type="ORF">Dsin_005004</name>
</gene>
<dbReference type="InterPro" id="IPR036397">
    <property type="entry name" value="RNaseH_sf"/>
</dbReference>
<proteinExistence type="predicted"/>
<sequence length="382" mass="42545">MDSTDRADIQDAFGLRNAQTQDKYLGLPILVGKNKKKTFSDIKERMWKKIRGWKSGLFSFSSKEVLIKAVAQGVPTYFMSIFQIPLGLYEDLRAMMSGFWWGTKDEKRKTSWILIGHGRPADKLLWHYDKKGTYEVKSGYRIAMNERTAEACSDHSINQRWWSRMWSFNISPKGLWQARNDAVNKNRKCHPEANLMEGVLGFLKDFQSSCCALQARSAVVKAPITWSPPQVGTLKLNSDASVRQGSHRCGVEAVIRDDKGWVVAAVSKSLAGNFSLEIGELIALREGLLLAKGLKLKISCVELDACNVVAMVSSGVGASSTSEFVCADVMVLCKEVEVRSCQSISRNGNRVAHNLASLAMSSKEDFLWQNVCLSSIFPCLVV</sequence>
<keyword evidence="3" id="KW-1185">Reference proteome</keyword>
<dbReference type="PANTHER" id="PTHR47723">
    <property type="entry name" value="OS05G0353850 PROTEIN"/>
    <property type="match status" value="1"/>
</dbReference>
<organism evidence="2 3">
    <name type="scientific">Dipteronia sinensis</name>
    <dbReference type="NCBI Taxonomy" id="43782"/>
    <lineage>
        <taxon>Eukaryota</taxon>
        <taxon>Viridiplantae</taxon>
        <taxon>Streptophyta</taxon>
        <taxon>Embryophyta</taxon>
        <taxon>Tracheophyta</taxon>
        <taxon>Spermatophyta</taxon>
        <taxon>Magnoliopsida</taxon>
        <taxon>eudicotyledons</taxon>
        <taxon>Gunneridae</taxon>
        <taxon>Pentapetalae</taxon>
        <taxon>rosids</taxon>
        <taxon>malvids</taxon>
        <taxon>Sapindales</taxon>
        <taxon>Sapindaceae</taxon>
        <taxon>Hippocastanoideae</taxon>
        <taxon>Acereae</taxon>
        <taxon>Dipteronia</taxon>
    </lineage>
</organism>
<dbReference type="SUPFAM" id="SSF53098">
    <property type="entry name" value="Ribonuclease H-like"/>
    <property type="match status" value="1"/>
</dbReference>
<dbReference type="GO" id="GO:0003676">
    <property type="term" value="F:nucleic acid binding"/>
    <property type="evidence" value="ECO:0007669"/>
    <property type="project" value="InterPro"/>
</dbReference>
<dbReference type="PANTHER" id="PTHR47723:SF21">
    <property type="entry name" value="POLYNUCLEOTIDYL TRANSFERASE, RIBONUCLEASE H-LIKE SUPERFAMILY PROTEIN"/>
    <property type="match status" value="1"/>
</dbReference>
<dbReference type="InterPro" id="IPR002156">
    <property type="entry name" value="RNaseH_domain"/>
</dbReference>
<dbReference type="Pfam" id="PF13456">
    <property type="entry name" value="RVT_3"/>
    <property type="match status" value="1"/>
</dbReference>
<evidence type="ECO:0000259" key="1">
    <source>
        <dbReference type="Pfam" id="PF13456"/>
    </source>
</evidence>
<accession>A0AAE0EES2</accession>
<evidence type="ECO:0000313" key="2">
    <source>
        <dbReference type="EMBL" id="KAK3225142.1"/>
    </source>
</evidence>
<dbReference type="GO" id="GO:0004523">
    <property type="term" value="F:RNA-DNA hybrid ribonuclease activity"/>
    <property type="evidence" value="ECO:0007669"/>
    <property type="project" value="InterPro"/>
</dbReference>
<dbReference type="Proteomes" id="UP001281410">
    <property type="component" value="Unassembled WGS sequence"/>
</dbReference>
<dbReference type="InterPro" id="IPR012337">
    <property type="entry name" value="RNaseH-like_sf"/>
</dbReference>
<feature type="domain" description="RNase H type-1" evidence="1">
    <location>
        <begin position="237"/>
        <end position="358"/>
    </location>
</feature>
<dbReference type="AlphaFoldDB" id="A0AAE0EES2"/>
<protein>
    <recommendedName>
        <fullName evidence="1">RNase H type-1 domain-containing protein</fullName>
    </recommendedName>
</protein>
<reference evidence="2" key="1">
    <citation type="journal article" date="2023" name="Plant J.">
        <title>Genome sequences and population genomics provide insights into the demographic history, inbreeding, and mutation load of two 'living fossil' tree species of Dipteronia.</title>
        <authorList>
            <person name="Feng Y."/>
            <person name="Comes H.P."/>
            <person name="Chen J."/>
            <person name="Zhu S."/>
            <person name="Lu R."/>
            <person name="Zhang X."/>
            <person name="Li P."/>
            <person name="Qiu J."/>
            <person name="Olsen K.M."/>
            <person name="Qiu Y."/>
        </authorList>
    </citation>
    <scope>NUCLEOTIDE SEQUENCE</scope>
    <source>
        <strain evidence="2">NBL</strain>
    </source>
</reference>
<comment type="caution">
    <text evidence="2">The sequence shown here is derived from an EMBL/GenBank/DDBJ whole genome shotgun (WGS) entry which is preliminary data.</text>
</comment>
<dbReference type="Gene3D" id="3.30.420.10">
    <property type="entry name" value="Ribonuclease H-like superfamily/Ribonuclease H"/>
    <property type="match status" value="1"/>
</dbReference>